<keyword evidence="14" id="KW-1185">Reference proteome</keyword>
<dbReference type="InterPro" id="IPR000644">
    <property type="entry name" value="CBS_dom"/>
</dbReference>
<keyword evidence="6 8" id="KW-0129">CBS domain</keyword>
<keyword evidence="4" id="KW-0677">Repeat</keyword>
<dbReference type="Gene3D" id="3.30.465.10">
    <property type="match status" value="1"/>
</dbReference>
<dbReference type="OrthoDB" id="9798188at2"/>
<dbReference type="SUPFAM" id="SSF56176">
    <property type="entry name" value="FAD-binding/transporter-associated domain-like"/>
    <property type="match status" value="1"/>
</dbReference>
<dbReference type="InterPro" id="IPR016169">
    <property type="entry name" value="FAD-bd_PCMH_sub2"/>
</dbReference>
<evidence type="ECO:0000256" key="5">
    <source>
        <dbReference type="ARBA" id="ARBA00022989"/>
    </source>
</evidence>
<evidence type="ECO:0000256" key="10">
    <source>
        <dbReference type="SAM" id="Phobius"/>
    </source>
</evidence>
<protein>
    <submittedName>
        <fullName evidence="13">CBS domain protein</fullName>
    </submittedName>
</protein>
<evidence type="ECO:0000256" key="4">
    <source>
        <dbReference type="ARBA" id="ARBA00022737"/>
    </source>
</evidence>
<dbReference type="Proteomes" id="UP000033618">
    <property type="component" value="Unassembled WGS sequence"/>
</dbReference>
<dbReference type="Gene3D" id="3.10.580.10">
    <property type="entry name" value="CBS-domain"/>
    <property type="match status" value="1"/>
</dbReference>
<dbReference type="PROSITE" id="PS51371">
    <property type="entry name" value="CBS"/>
    <property type="match status" value="2"/>
</dbReference>
<dbReference type="AlphaFoldDB" id="A0A0F5JUW8"/>
<dbReference type="CDD" id="cd04590">
    <property type="entry name" value="CBS_pair_CorC_HlyC_assoc"/>
    <property type="match status" value="1"/>
</dbReference>
<organism evidence="13 14">
    <name type="scientific">Robbsia andropogonis</name>
    <dbReference type="NCBI Taxonomy" id="28092"/>
    <lineage>
        <taxon>Bacteria</taxon>
        <taxon>Pseudomonadati</taxon>
        <taxon>Pseudomonadota</taxon>
        <taxon>Betaproteobacteria</taxon>
        <taxon>Burkholderiales</taxon>
        <taxon>Burkholderiaceae</taxon>
        <taxon>Robbsia</taxon>
    </lineage>
</organism>
<keyword evidence="5 9" id="KW-1133">Transmembrane helix</keyword>
<gene>
    <name evidence="13" type="ORF">WM40_25175</name>
</gene>
<evidence type="ECO:0000256" key="6">
    <source>
        <dbReference type="ARBA" id="ARBA00023122"/>
    </source>
</evidence>
<dbReference type="InterPro" id="IPR002550">
    <property type="entry name" value="CNNM"/>
</dbReference>
<keyword evidence="7 9" id="KW-0472">Membrane</keyword>
<dbReference type="InterPro" id="IPR046342">
    <property type="entry name" value="CBS_dom_sf"/>
</dbReference>
<reference evidence="13 14" key="1">
    <citation type="submission" date="2015-03" db="EMBL/GenBank/DDBJ databases">
        <title>Draft Genome Sequence of Burkholderia andropogonis type strain ICMP2807, isolated from Sorghum bicolor.</title>
        <authorList>
            <person name="Lopes-Santos L."/>
            <person name="Castro D.B."/>
            <person name="Ottoboni L.M."/>
            <person name="Park D."/>
            <person name="Weirc B.S."/>
            <person name="Destefano S.A."/>
        </authorList>
    </citation>
    <scope>NUCLEOTIDE SEQUENCE [LARGE SCALE GENOMIC DNA]</scope>
    <source>
        <strain evidence="13 14">ICMP2807</strain>
    </source>
</reference>
<evidence type="ECO:0000256" key="3">
    <source>
        <dbReference type="ARBA" id="ARBA00022692"/>
    </source>
</evidence>
<dbReference type="InterPro" id="IPR036318">
    <property type="entry name" value="FAD-bd_PCMH-like_sf"/>
</dbReference>
<dbReference type="Pfam" id="PF03471">
    <property type="entry name" value="CorC_HlyC"/>
    <property type="match status" value="1"/>
</dbReference>
<evidence type="ECO:0000256" key="8">
    <source>
        <dbReference type="PROSITE-ProRule" id="PRU00703"/>
    </source>
</evidence>
<name>A0A0F5JUW8_9BURK</name>
<dbReference type="GO" id="GO:0005886">
    <property type="term" value="C:plasma membrane"/>
    <property type="evidence" value="ECO:0007669"/>
    <property type="project" value="UniProtKB-SubCell"/>
</dbReference>
<evidence type="ECO:0000259" key="11">
    <source>
        <dbReference type="PROSITE" id="PS51371"/>
    </source>
</evidence>
<dbReference type="InterPro" id="IPR051676">
    <property type="entry name" value="UPF0053_domain"/>
</dbReference>
<dbReference type="GO" id="GO:0050660">
    <property type="term" value="F:flavin adenine dinucleotide binding"/>
    <property type="evidence" value="ECO:0007669"/>
    <property type="project" value="InterPro"/>
</dbReference>
<feature type="domain" description="CBS" evidence="11">
    <location>
        <begin position="290"/>
        <end position="351"/>
    </location>
</feature>
<evidence type="ECO:0000313" key="14">
    <source>
        <dbReference type="Proteomes" id="UP000033618"/>
    </source>
</evidence>
<proteinExistence type="predicted"/>
<dbReference type="PROSITE" id="PS51846">
    <property type="entry name" value="CNNM"/>
    <property type="match status" value="1"/>
</dbReference>
<evidence type="ECO:0000256" key="2">
    <source>
        <dbReference type="ARBA" id="ARBA00022475"/>
    </source>
</evidence>
<feature type="domain" description="CBS" evidence="11">
    <location>
        <begin position="222"/>
        <end position="281"/>
    </location>
</feature>
<evidence type="ECO:0000259" key="12">
    <source>
        <dbReference type="PROSITE" id="PS51846"/>
    </source>
</evidence>
<feature type="transmembrane region" description="Helical" evidence="10">
    <location>
        <begin position="99"/>
        <end position="120"/>
    </location>
</feature>
<evidence type="ECO:0000256" key="9">
    <source>
        <dbReference type="PROSITE-ProRule" id="PRU01193"/>
    </source>
</evidence>
<keyword evidence="2" id="KW-1003">Cell membrane</keyword>
<dbReference type="InterPro" id="IPR005170">
    <property type="entry name" value="Transptr-assoc_dom"/>
</dbReference>
<dbReference type="PANTHER" id="PTHR43099:SF5">
    <property type="entry name" value="HLYC_CORC FAMILY TRANSPORTER"/>
    <property type="match status" value="1"/>
</dbReference>
<dbReference type="SUPFAM" id="SSF54631">
    <property type="entry name" value="CBS-domain pair"/>
    <property type="match status" value="1"/>
</dbReference>
<dbReference type="SMART" id="SM01091">
    <property type="entry name" value="CorC_HlyC"/>
    <property type="match status" value="1"/>
</dbReference>
<evidence type="ECO:0000256" key="1">
    <source>
        <dbReference type="ARBA" id="ARBA00004651"/>
    </source>
</evidence>
<dbReference type="Pfam" id="PF01595">
    <property type="entry name" value="CNNM"/>
    <property type="match status" value="1"/>
</dbReference>
<dbReference type="InterPro" id="IPR044751">
    <property type="entry name" value="Ion_transp-like_CBS"/>
</dbReference>
<keyword evidence="3 9" id="KW-0812">Transmembrane</keyword>
<sequence>MHNFLLIVAAFALVLLNGFFVAAEFGLVKLRSTRVAELAETLGWRGRILKQVHGELDTYLSACQLGITLASLGLGWIGEPAFAHVIEPILGWIGVDKPAMIKAVSFTIAFVAISFLHIVVGELAPKSLALRLPEKVGAWTAWPLYGFYWMALPAIKMLNASASATLKLVGQVNTGHLDASYSPSELKLILRSSRTAGNMTAREQNILAHSMDFGELDVSDLMRPIGEVVSMSKANTVAENLDIARQSRFTRYPYFDADGETVLGIIHAKDLFLSDLDDTPVRSLDSLERFVRPVQRVPPNLPAIELFRRLRAGAPHFAIVGHADPLQPVKPVGFITLDNLLAAIVGEIRDEFGAHGDEWTHLSDGSLLGKGSLPLFTLERALGIELGVDEVESVGGLVMYKLKELPTQGQRIPFDDFDVLIDKMTGPRITVVRIVPREYVAPAT</sequence>
<dbReference type="PATRIC" id="fig|28092.6.peg.5944"/>
<accession>A0A0F5JUW8</accession>
<dbReference type="Pfam" id="PF00571">
    <property type="entry name" value="CBS"/>
    <property type="match status" value="1"/>
</dbReference>
<comment type="subcellular location">
    <subcellularLocation>
        <location evidence="1">Cell membrane</location>
        <topology evidence="1">Multi-pass membrane protein</topology>
    </subcellularLocation>
</comment>
<dbReference type="EMBL" id="LAQU01000072">
    <property type="protein sequence ID" value="KKB61097.1"/>
    <property type="molecule type" value="Genomic_DNA"/>
</dbReference>
<comment type="caution">
    <text evidence="13">The sequence shown here is derived from an EMBL/GenBank/DDBJ whole genome shotgun (WGS) entry which is preliminary data.</text>
</comment>
<evidence type="ECO:0000256" key="7">
    <source>
        <dbReference type="ARBA" id="ARBA00023136"/>
    </source>
</evidence>
<dbReference type="STRING" id="28092.WM40_25175"/>
<evidence type="ECO:0000313" key="13">
    <source>
        <dbReference type="EMBL" id="KKB61097.1"/>
    </source>
</evidence>
<feature type="domain" description="CNNM transmembrane" evidence="12">
    <location>
        <begin position="1"/>
        <end position="205"/>
    </location>
</feature>
<dbReference type="PANTHER" id="PTHR43099">
    <property type="entry name" value="UPF0053 PROTEIN YRKA"/>
    <property type="match status" value="1"/>
</dbReference>
<dbReference type="RefSeq" id="WP_024902441.1">
    <property type="nucleotide sequence ID" value="NZ_CADFGU010000001.1"/>
</dbReference>